<accession>A0A1Y6ESJ4</accession>
<organism evidence="2 3">
    <name type="scientific">Devosia lucknowensis</name>
    <dbReference type="NCBI Taxonomy" id="1096929"/>
    <lineage>
        <taxon>Bacteria</taxon>
        <taxon>Pseudomonadati</taxon>
        <taxon>Pseudomonadota</taxon>
        <taxon>Alphaproteobacteria</taxon>
        <taxon>Hyphomicrobiales</taxon>
        <taxon>Devosiaceae</taxon>
        <taxon>Devosia</taxon>
    </lineage>
</organism>
<proteinExistence type="predicted"/>
<evidence type="ECO:0000313" key="3">
    <source>
        <dbReference type="Proteomes" id="UP000194474"/>
    </source>
</evidence>
<protein>
    <submittedName>
        <fullName evidence="2">Cysteine-rich CPCC</fullName>
    </submittedName>
</protein>
<dbReference type="Pfam" id="PF14206">
    <property type="entry name" value="Cys_rich_CPCC"/>
    <property type="match status" value="1"/>
</dbReference>
<feature type="domain" description="Cysteine-rich CPCC" evidence="1">
    <location>
        <begin position="7"/>
        <end position="79"/>
    </location>
</feature>
<dbReference type="AlphaFoldDB" id="A0A1Y6ESJ4"/>
<gene>
    <name evidence="2" type="ORF">SAMN06295905_0818</name>
</gene>
<dbReference type="Proteomes" id="UP000194474">
    <property type="component" value="Unassembled WGS sequence"/>
</dbReference>
<reference evidence="3" key="1">
    <citation type="submission" date="2017-04" db="EMBL/GenBank/DDBJ databases">
        <authorList>
            <person name="Varghese N."/>
            <person name="Submissions S."/>
        </authorList>
    </citation>
    <scope>NUCLEOTIDE SEQUENCE [LARGE SCALE GENOMIC DNA]</scope>
</reference>
<evidence type="ECO:0000313" key="2">
    <source>
        <dbReference type="EMBL" id="SMQ63462.1"/>
    </source>
</evidence>
<dbReference type="OrthoDB" id="1456570at2"/>
<dbReference type="RefSeq" id="WP_086469234.1">
    <property type="nucleotide sequence ID" value="NZ_FXWK01000001.1"/>
</dbReference>
<evidence type="ECO:0000259" key="1">
    <source>
        <dbReference type="Pfam" id="PF14206"/>
    </source>
</evidence>
<dbReference type="EMBL" id="FXWK01000001">
    <property type="protein sequence ID" value="SMQ63462.1"/>
    <property type="molecule type" value="Genomic_DNA"/>
</dbReference>
<name>A0A1Y6ESJ4_9HYPH</name>
<keyword evidence="3" id="KW-1185">Reference proteome</keyword>
<sequence>MSITPPFPCPCCEFLTYVSLPKGCHEICPVCFWQDDPVQAADSNYAGGANRVSLVTARRNFREHGAKDRLSLPHVRPPELCELPVSV</sequence>
<dbReference type="InterPro" id="IPR025983">
    <property type="entry name" value="Cys_rich_CPCC"/>
</dbReference>